<dbReference type="GO" id="GO:0009401">
    <property type="term" value="P:phosphoenolpyruvate-dependent sugar phosphotransferase system"/>
    <property type="evidence" value="ECO:0007669"/>
    <property type="project" value="UniProtKB-KW"/>
</dbReference>
<keyword evidence="4" id="KW-0808">Transferase</keyword>
<name>A0A644ZCJ1_9ZZZZ</name>
<dbReference type="Gene3D" id="2.70.70.10">
    <property type="entry name" value="Glucose Permease (Domain IIA)"/>
    <property type="match status" value="1"/>
</dbReference>
<accession>A0A644ZCJ1</accession>
<evidence type="ECO:0000256" key="3">
    <source>
        <dbReference type="ARBA" id="ARBA00022597"/>
    </source>
</evidence>
<gene>
    <name evidence="8" type="primary">crr_3</name>
    <name evidence="8" type="ORF">SDC9_85241</name>
</gene>
<dbReference type="EMBL" id="VSSQ01008344">
    <property type="protein sequence ID" value="MPM38612.1"/>
    <property type="molecule type" value="Genomic_DNA"/>
</dbReference>
<keyword evidence="6" id="KW-0418">Kinase</keyword>
<keyword evidence="3" id="KW-0762">Sugar transport</keyword>
<dbReference type="GO" id="GO:0005737">
    <property type="term" value="C:cytoplasm"/>
    <property type="evidence" value="ECO:0007669"/>
    <property type="project" value="UniProtKB-SubCell"/>
</dbReference>
<evidence type="ECO:0000256" key="1">
    <source>
        <dbReference type="ARBA" id="ARBA00004496"/>
    </source>
</evidence>
<proteinExistence type="predicted"/>
<dbReference type="Pfam" id="PF00358">
    <property type="entry name" value="PTS_EIIA_1"/>
    <property type="match status" value="1"/>
</dbReference>
<dbReference type="AlphaFoldDB" id="A0A644ZCJ1"/>
<dbReference type="InterPro" id="IPR001127">
    <property type="entry name" value="PTS_EIIA_1_perm"/>
</dbReference>
<dbReference type="SUPFAM" id="SSF51261">
    <property type="entry name" value="Duplicated hybrid motif"/>
    <property type="match status" value="1"/>
</dbReference>
<feature type="domain" description="PTS EIIA type-1" evidence="7">
    <location>
        <begin position="30"/>
        <end position="134"/>
    </location>
</feature>
<dbReference type="NCBIfam" id="TIGR00830">
    <property type="entry name" value="PTBA"/>
    <property type="match status" value="1"/>
</dbReference>
<comment type="caution">
    <text evidence="8">The sequence shown here is derived from an EMBL/GenBank/DDBJ whole genome shotgun (WGS) entry which is preliminary data.</text>
</comment>
<reference evidence="8" key="1">
    <citation type="submission" date="2019-08" db="EMBL/GenBank/DDBJ databases">
        <authorList>
            <person name="Kucharzyk K."/>
            <person name="Murdoch R.W."/>
            <person name="Higgins S."/>
            <person name="Loffler F."/>
        </authorList>
    </citation>
    <scope>NUCLEOTIDE SEQUENCE</scope>
</reference>
<sequence>MLSIFKKKINQEELVAYASGEAISIESVDDAVFSTKSMGDGMAIVILENKIVAPGNAKVNFISETNHAIGLILDNDMQILIHIGLDSAKNDKNIFRAEVNLNDKVKQGQEIVVIDESFLEGEKEIVVPLVILENPKNISYLFNNIDSKVIKGKTSILRYKNYE</sequence>
<keyword evidence="5" id="KW-0598">Phosphotransferase system</keyword>
<evidence type="ECO:0000259" key="7">
    <source>
        <dbReference type="PROSITE" id="PS51093"/>
    </source>
</evidence>
<evidence type="ECO:0000256" key="5">
    <source>
        <dbReference type="ARBA" id="ARBA00022683"/>
    </source>
</evidence>
<keyword evidence="2" id="KW-0813">Transport</keyword>
<organism evidence="8">
    <name type="scientific">bioreactor metagenome</name>
    <dbReference type="NCBI Taxonomy" id="1076179"/>
    <lineage>
        <taxon>unclassified sequences</taxon>
        <taxon>metagenomes</taxon>
        <taxon>ecological metagenomes</taxon>
    </lineage>
</organism>
<evidence type="ECO:0000256" key="2">
    <source>
        <dbReference type="ARBA" id="ARBA00022448"/>
    </source>
</evidence>
<comment type="subcellular location">
    <subcellularLocation>
        <location evidence="1">Cytoplasm</location>
    </subcellularLocation>
</comment>
<dbReference type="PANTHER" id="PTHR45008:SF1">
    <property type="entry name" value="PTS SYSTEM GLUCOSE-SPECIFIC EIIA COMPONENT"/>
    <property type="match status" value="1"/>
</dbReference>
<protein>
    <submittedName>
        <fullName evidence="8">PTS system glucose-specific EIIA component</fullName>
    </submittedName>
</protein>
<dbReference type="GO" id="GO:0016301">
    <property type="term" value="F:kinase activity"/>
    <property type="evidence" value="ECO:0007669"/>
    <property type="project" value="UniProtKB-KW"/>
</dbReference>
<dbReference type="InterPro" id="IPR050890">
    <property type="entry name" value="PTS_EIIA_component"/>
</dbReference>
<evidence type="ECO:0000313" key="8">
    <source>
        <dbReference type="EMBL" id="MPM38612.1"/>
    </source>
</evidence>
<evidence type="ECO:0000256" key="4">
    <source>
        <dbReference type="ARBA" id="ARBA00022679"/>
    </source>
</evidence>
<dbReference type="PROSITE" id="PS51093">
    <property type="entry name" value="PTS_EIIA_TYPE_1"/>
    <property type="match status" value="1"/>
</dbReference>
<dbReference type="PANTHER" id="PTHR45008">
    <property type="entry name" value="PTS SYSTEM GLUCOSE-SPECIFIC EIIA COMPONENT"/>
    <property type="match status" value="1"/>
</dbReference>
<evidence type="ECO:0000256" key="6">
    <source>
        <dbReference type="ARBA" id="ARBA00022777"/>
    </source>
</evidence>
<dbReference type="InterPro" id="IPR011055">
    <property type="entry name" value="Dup_hybrid_motif"/>
</dbReference>